<evidence type="ECO:0000313" key="1">
    <source>
        <dbReference type="EMBL" id="UOQ52559.1"/>
    </source>
</evidence>
<reference evidence="1 2" key="1">
    <citation type="submission" date="2022-04" db="EMBL/GenBank/DDBJ databases">
        <title>Hymenobacter sp. isolated from the air.</title>
        <authorList>
            <person name="Won M."/>
            <person name="Lee C.-M."/>
            <person name="Woen H.-Y."/>
            <person name="Kwon S.-W."/>
        </authorList>
    </citation>
    <scope>NUCLEOTIDE SEQUENCE [LARGE SCALE GENOMIC DNA]</scope>
    <source>
        <strain evidence="2">5116 S-27</strain>
    </source>
</reference>
<dbReference type="Proteomes" id="UP000831785">
    <property type="component" value="Chromosome"/>
</dbReference>
<dbReference type="Gene3D" id="3.30.450.20">
    <property type="entry name" value="PAS domain"/>
    <property type="match status" value="1"/>
</dbReference>
<name>A0ABY4F9D9_9BACT</name>
<gene>
    <name evidence="1" type="ORF">MUN80_22755</name>
</gene>
<proteinExistence type="predicted"/>
<keyword evidence="2" id="KW-1185">Reference proteome</keyword>
<evidence type="ECO:0000313" key="2">
    <source>
        <dbReference type="Proteomes" id="UP000831785"/>
    </source>
</evidence>
<dbReference type="RefSeq" id="WP_244716661.1">
    <property type="nucleotide sequence ID" value="NZ_CP095049.1"/>
</dbReference>
<organism evidence="1 2">
    <name type="scientific">Hymenobacter cellulosivorans</name>
    <dbReference type="NCBI Taxonomy" id="2932249"/>
    <lineage>
        <taxon>Bacteria</taxon>
        <taxon>Pseudomonadati</taxon>
        <taxon>Bacteroidota</taxon>
        <taxon>Cytophagia</taxon>
        <taxon>Cytophagales</taxon>
        <taxon>Hymenobacteraceae</taxon>
        <taxon>Hymenobacter</taxon>
    </lineage>
</organism>
<accession>A0ABY4F9D9</accession>
<sequence length="107" mass="11699">MPAAPGQGLVGHAVAESLPEVADQGFVELLDRVYATGEPFRGKKLFVRLDPHGNGELTDAHFNFTYQLFEEGDQKAGITVFAFDVTDLVLARNGLEVPRDNEEPATR</sequence>
<dbReference type="EMBL" id="CP095049">
    <property type="protein sequence ID" value="UOQ52559.1"/>
    <property type="molecule type" value="Genomic_DNA"/>
</dbReference>
<protein>
    <submittedName>
        <fullName evidence="1">Uncharacterized protein</fullName>
    </submittedName>
</protein>